<dbReference type="PANTHER" id="PTHR48267">
    <property type="entry name" value="CUPREDOXIN SUPERFAMILY PROTEIN"/>
    <property type="match status" value="1"/>
</dbReference>
<feature type="compositionally biased region" description="Basic residues" evidence="2">
    <location>
        <begin position="585"/>
        <end position="603"/>
    </location>
</feature>
<reference evidence="6" key="1">
    <citation type="journal article" date="2019" name="Int. J. Syst. Evol. Microbiol.">
        <title>The Global Catalogue of Microorganisms (GCM) 10K type strain sequencing project: providing services to taxonomists for standard genome sequencing and annotation.</title>
        <authorList>
            <consortium name="The Broad Institute Genomics Platform"/>
            <consortium name="The Broad Institute Genome Sequencing Center for Infectious Disease"/>
            <person name="Wu L."/>
            <person name="Ma J."/>
        </authorList>
    </citation>
    <scope>NUCLEOTIDE SEQUENCE [LARGE SCALE GENOMIC DNA]</scope>
    <source>
        <strain evidence="6">2902at01</strain>
    </source>
</reference>
<proteinExistence type="inferred from homology"/>
<dbReference type="SUPFAM" id="SSF49503">
    <property type="entry name" value="Cupredoxins"/>
    <property type="match status" value="3"/>
</dbReference>
<keyword evidence="3" id="KW-0812">Transmembrane</keyword>
<evidence type="ECO:0000313" key="5">
    <source>
        <dbReference type="EMBL" id="MFC4110483.1"/>
    </source>
</evidence>
<evidence type="ECO:0000313" key="6">
    <source>
        <dbReference type="Proteomes" id="UP001595868"/>
    </source>
</evidence>
<dbReference type="PANTHER" id="PTHR48267:SF1">
    <property type="entry name" value="BILIRUBIN OXIDASE"/>
    <property type="match status" value="1"/>
</dbReference>
<dbReference type="RefSeq" id="WP_377552930.1">
    <property type="nucleotide sequence ID" value="NZ_JBHSBN010000043.1"/>
</dbReference>
<protein>
    <submittedName>
        <fullName evidence="5">Multicopper oxidase family protein</fullName>
    </submittedName>
</protein>
<dbReference type="InterPro" id="IPR045087">
    <property type="entry name" value="Cu-oxidase_fam"/>
</dbReference>
<accession>A0ABV8KWI6</accession>
<dbReference type="EMBL" id="JBHSBN010000043">
    <property type="protein sequence ID" value="MFC4110483.1"/>
    <property type="molecule type" value="Genomic_DNA"/>
</dbReference>
<feature type="domain" description="Plastocyanin-like" evidence="4">
    <location>
        <begin position="174"/>
        <end position="218"/>
    </location>
</feature>
<feature type="transmembrane region" description="Helical" evidence="3">
    <location>
        <begin position="82"/>
        <end position="102"/>
    </location>
</feature>
<dbReference type="CDD" id="cd14448">
    <property type="entry name" value="CuRO_2_BOD_CotA_like"/>
    <property type="match status" value="1"/>
</dbReference>
<organism evidence="5 6">
    <name type="scientific">Micromonospora zhanjiangensis</name>
    <dbReference type="NCBI Taxonomy" id="1522057"/>
    <lineage>
        <taxon>Bacteria</taxon>
        <taxon>Bacillati</taxon>
        <taxon>Actinomycetota</taxon>
        <taxon>Actinomycetes</taxon>
        <taxon>Micromonosporales</taxon>
        <taxon>Micromonosporaceae</taxon>
        <taxon>Micromonospora</taxon>
    </lineage>
</organism>
<keyword evidence="3" id="KW-0472">Membrane</keyword>
<dbReference type="InterPro" id="IPR008972">
    <property type="entry name" value="Cupredoxin"/>
</dbReference>
<dbReference type="InterPro" id="IPR011707">
    <property type="entry name" value="Cu-oxidase-like_N"/>
</dbReference>
<dbReference type="Pfam" id="PF07732">
    <property type="entry name" value="Cu-oxidase_3"/>
    <property type="match status" value="1"/>
</dbReference>
<sequence>MTIVEHREPSPDGARSWPWLLFRTLTTVAALLILGQAALAGEFLSGHYDALAAHGLNGGLLVLVLLVQCVAAVAWWRTSKGPAWPVRTSLIQLLIAGALIPLGEQRTVVRHRNTLPHPTVVHLHGGHTPVDSDGYPADLIIPAGGTVETHAGHHHGGPHASHHDGGHAPGRASVGERDYTYPMRQRAATLWYHDHRHGHTGVAVWRGLAGFHLVHDDEEDALRLPAGDRDVPIMVADRSFAADGSLRYPLIDPDLRSPGVTEPYMNGVLGDVILVNGAPWPVLRTDRARYRLRLLNASNARRYQLALDPPAPGGGLVQIGGDGGLLHRPLTHEEIDIAPAERFDVVVDFSRYRPGTRVRLVNRLGTGPAAHVMAFDVTGATHDDPALPERLSHIRPLDPARAAATRTVHFQLRPDHGWTINGQPYRPGRPLARPRLGTTEVWRLISDFHHPVHVHLDPFQVISPLPPRCTAFRATGKAAAEGGVGEALKARVNGPSAGCLHPADGPFSVYLLPVETAGGASPSYAHACFGRATHHRCVCTSRSPKSTNSGSRRKLRQQRPLDCSSSQSPSRSQRPRPGRGAAHSARTRRTTQRGRPHRRQLPC</sequence>
<comment type="caution">
    <text evidence="5">The sequence shown here is derived from an EMBL/GenBank/DDBJ whole genome shotgun (WGS) entry which is preliminary data.</text>
</comment>
<feature type="compositionally biased region" description="Polar residues" evidence="2">
    <location>
        <begin position="540"/>
        <end position="550"/>
    </location>
</feature>
<keyword evidence="3" id="KW-1133">Transmembrane helix</keyword>
<feature type="transmembrane region" description="Helical" evidence="3">
    <location>
        <begin position="56"/>
        <end position="76"/>
    </location>
</feature>
<comment type="similarity">
    <text evidence="1">Belongs to the multicopper oxidase family.</text>
</comment>
<feature type="region of interest" description="Disordered" evidence="2">
    <location>
        <begin position="150"/>
        <end position="175"/>
    </location>
</feature>
<feature type="transmembrane region" description="Helical" evidence="3">
    <location>
        <begin position="20"/>
        <end position="44"/>
    </location>
</feature>
<evidence type="ECO:0000256" key="2">
    <source>
        <dbReference type="SAM" id="MobiDB-lite"/>
    </source>
</evidence>
<gene>
    <name evidence="5" type="ORF">ACFOX0_31760</name>
</gene>
<dbReference type="Gene3D" id="2.60.40.420">
    <property type="entry name" value="Cupredoxins - blue copper proteins"/>
    <property type="match status" value="3"/>
</dbReference>
<dbReference type="Proteomes" id="UP001595868">
    <property type="component" value="Unassembled WGS sequence"/>
</dbReference>
<evidence type="ECO:0000256" key="1">
    <source>
        <dbReference type="ARBA" id="ARBA00010609"/>
    </source>
</evidence>
<feature type="region of interest" description="Disordered" evidence="2">
    <location>
        <begin position="539"/>
        <end position="603"/>
    </location>
</feature>
<evidence type="ECO:0000256" key="3">
    <source>
        <dbReference type="SAM" id="Phobius"/>
    </source>
</evidence>
<evidence type="ECO:0000259" key="4">
    <source>
        <dbReference type="Pfam" id="PF07732"/>
    </source>
</evidence>
<keyword evidence="6" id="KW-1185">Reference proteome</keyword>
<name>A0ABV8KWI6_9ACTN</name>